<dbReference type="GO" id="GO:0000272">
    <property type="term" value="P:polysaccharide catabolic process"/>
    <property type="evidence" value="ECO:0007669"/>
    <property type="project" value="UniProtKB-KW"/>
</dbReference>
<dbReference type="GO" id="GO:0030246">
    <property type="term" value="F:carbohydrate binding"/>
    <property type="evidence" value="ECO:0007669"/>
    <property type="project" value="InterPro"/>
</dbReference>
<dbReference type="SUPFAM" id="SSF49785">
    <property type="entry name" value="Galactose-binding domain-like"/>
    <property type="match status" value="1"/>
</dbReference>
<keyword evidence="6 11" id="KW-0732">Signal</keyword>
<dbReference type="OrthoDB" id="1179585at2759"/>
<evidence type="ECO:0000256" key="7">
    <source>
        <dbReference type="ARBA" id="ARBA00023239"/>
    </source>
</evidence>
<dbReference type="GO" id="GO:0102210">
    <property type="term" value="F:rhamnogalacturonan endolyase activity"/>
    <property type="evidence" value="ECO:0007669"/>
    <property type="project" value="UniProtKB-EC"/>
</dbReference>
<dbReference type="SUPFAM" id="SSF74650">
    <property type="entry name" value="Galactose mutarotase-like"/>
    <property type="match status" value="1"/>
</dbReference>
<evidence type="ECO:0000313" key="15">
    <source>
        <dbReference type="Proteomes" id="UP000654913"/>
    </source>
</evidence>
<gene>
    <name evidence="14" type="ORF">APUU_80018A</name>
</gene>
<evidence type="ECO:0000256" key="8">
    <source>
        <dbReference type="ARBA" id="ARBA00023277"/>
    </source>
</evidence>
<dbReference type="InterPro" id="IPR014718">
    <property type="entry name" value="GH-type_carb-bd"/>
</dbReference>
<dbReference type="PANTHER" id="PTHR32018">
    <property type="entry name" value="RHAMNOGALACTURONATE LYASE FAMILY PROTEIN"/>
    <property type="match status" value="1"/>
</dbReference>
<feature type="domain" description="Rhamnogalacturonan lyase" evidence="12">
    <location>
        <begin position="415"/>
        <end position="571"/>
    </location>
</feature>
<reference evidence="14" key="1">
    <citation type="submission" date="2021-01" db="EMBL/GenBank/DDBJ databases">
        <authorList>
            <consortium name="Aspergillus puulaauensis MK2 genome sequencing consortium"/>
            <person name="Kazuki M."/>
            <person name="Futagami T."/>
        </authorList>
    </citation>
    <scope>NUCLEOTIDE SEQUENCE</scope>
    <source>
        <strain evidence="14">MK2</strain>
    </source>
</reference>
<dbReference type="Gene3D" id="2.70.98.10">
    <property type="match status" value="1"/>
</dbReference>
<dbReference type="GeneID" id="64979712"/>
<dbReference type="Gene3D" id="2.60.120.260">
    <property type="entry name" value="Galactose-binding domain-like"/>
    <property type="match status" value="1"/>
</dbReference>
<proteinExistence type="inferred from homology"/>
<keyword evidence="5" id="KW-0964">Secreted</keyword>
<evidence type="ECO:0000256" key="4">
    <source>
        <dbReference type="ARBA" id="ARBA00012437"/>
    </source>
</evidence>
<dbReference type="InterPro" id="IPR011013">
    <property type="entry name" value="Gal_mutarotase_sf_dom"/>
</dbReference>
<keyword evidence="10" id="KW-0624">Polysaccharide degradation</keyword>
<dbReference type="InterPro" id="IPR051850">
    <property type="entry name" value="Polysacch_Lyase_4"/>
</dbReference>
<dbReference type="Proteomes" id="UP000654913">
    <property type="component" value="Chromosome 8"/>
</dbReference>
<keyword evidence="8" id="KW-0119">Carbohydrate metabolism</keyword>
<feature type="chain" id="PRO_5031309924" description="rhamnogalacturonan endolyase" evidence="11">
    <location>
        <begin position="20"/>
        <end position="574"/>
    </location>
</feature>
<evidence type="ECO:0000256" key="2">
    <source>
        <dbReference type="ARBA" id="ARBA00004613"/>
    </source>
</evidence>
<dbReference type="InterPro" id="IPR008979">
    <property type="entry name" value="Galactose-bd-like_sf"/>
</dbReference>
<evidence type="ECO:0000256" key="5">
    <source>
        <dbReference type="ARBA" id="ARBA00022525"/>
    </source>
</evidence>
<evidence type="ECO:0000313" key="14">
    <source>
        <dbReference type="EMBL" id="BCS29715.1"/>
    </source>
</evidence>
<dbReference type="Pfam" id="PF14683">
    <property type="entry name" value="CBM-like"/>
    <property type="match status" value="1"/>
</dbReference>
<keyword evidence="7" id="KW-0456">Lyase</keyword>
<keyword evidence="9" id="KW-0961">Cell wall biogenesis/degradation</keyword>
<evidence type="ECO:0000256" key="11">
    <source>
        <dbReference type="SAM" id="SignalP"/>
    </source>
</evidence>
<dbReference type="GO" id="GO:0071555">
    <property type="term" value="P:cell wall organization"/>
    <property type="evidence" value="ECO:0007669"/>
    <property type="project" value="UniProtKB-KW"/>
</dbReference>
<feature type="domain" description="Rhamnogalacturonan lyase" evidence="13">
    <location>
        <begin position="331"/>
        <end position="377"/>
    </location>
</feature>
<dbReference type="SUPFAM" id="SSF49452">
    <property type="entry name" value="Starch-binding domain-like"/>
    <property type="match status" value="1"/>
</dbReference>
<comment type="subcellular location">
    <subcellularLocation>
        <location evidence="2">Secreted</location>
    </subcellularLocation>
</comment>
<dbReference type="KEGG" id="apuu:APUU_80018A"/>
<evidence type="ECO:0000256" key="1">
    <source>
        <dbReference type="ARBA" id="ARBA00001324"/>
    </source>
</evidence>
<dbReference type="EC" id="4.2.2.23" evidence="4"/>
<dbReference type="AlphaFoldDB" id="A0A7R7XXW3"/>
<name>A0A7R7XXW3_9EURO</name>
<organism evidence="14 15">
    <name type="scientific">Aspergillus puulaauensis</name>
    <dbReference type="NCBI Taxonomy" id="1220207"/>
    <lineage>
        <taxon>Eukaryota</taxon>
        <taxon>Fungi</taxon>
        <taxon>Dikarya</taxon>
        <taxon>Ascomycota</taxon>
        <taxon>Pezizomycotina</taxon>
        <taxon>Eurotiomycetes</taxon>
        <taxon>Eurotiomycetidae</taxon>
        <taxon>Eurotiales</taxon>
        <taxon>Aspergillaceae</taxon>
        <taxon>Aspergillus</taxon>
    </lineage>
</organism>
<evidence type="ECO:0000259" key="13">
    <source>
        <dbReference type="Pfam" id="PF14686"/>
    </source>
</evidence>
<evidence type="ECO:0000256" key="6">
    <source>
        <dbReference type="ARBA" id="ARBA00022729"/>
    </source>
</evidence>
<accession>A0A7R7XXW3</accession>
<dbReference type="Pfam" id="PF14686">
    <property type="entry name" value="fn3_3"/>
    <property type="match status" value="1"/>
</dbReference>
<comment type="similarity">
    <text evidence="3">Belongs to the polysaccharide lyase 4 family.</text>
</comment>
<protein>
    <recommendedName>
        <fullName evidence="4">rhamnogalacturonan endolyase</fullName>
        <ecNumber evidence="4">4.2.2.23</ecNumber>
    </recommendedName>
</protein>
<dbReference type="CDD" id="cd10320">
    <property type="entry name" value="RGL4_N"/>
    <property type="match status" value="1"/>
</dbReference>
<evidence type="ECO:0000256" key="9">
    <source>
        <dbReference type="ARBA" id="ARBA00023316"/>
    </source>
</evidence>
<dbReference type="RefSeq" id="XP_041561901.1">
    <property type="nucleotide sequence ID" value="XM_041696252.1"/>
</dbReference>
<dbReference type="InterPro" id="IPR029411">
    <property type="entry name" value="RG-lyase_III"/>
</dbReference>
<feature type="signal peptide" evidence="11">
    <location>
        <begin position="1"/>
        <end position="19"/>
    </location>
</feature>
<dbReference type="CDD" id="cd10316">
    <property type="entry name" value="RGL4_M"/>
    <property type="match status" value="1"/>
</dbReference>
<evidence type="ECO:0000256" key="10">
    <source>
        <dbReference type="ARBA" id="ARBA00023326"/>
    </source>
</evidence>
<reference evidence="14" key="2">
    <citation type="submission" date="2021-02" db="EMBL/GenBank/DDBJ databases">
        <title>Aspergillus puulaauensis MK2 genome sequence.</title>
        <authorList>
            <person name="Futagami T."/>
            <person name="Mori K."/>
            <person name="Kadooka C."/>
            <person name="Tanaka T."/>
        </authorList>
    </citation>
    <scope>NUCLEOTIDE SEQUENCE</scope>
    <source>
        <strain evidence="14">MK2</strain>
    </source>
</reference>
<evidence type="ECO:0000259" key="12">
    <source>
        <dbReference type="Pfam" id="PF14683"/>
    </source>
</evidence>
<sequence>MASILYLLISLLGASSVLSIDLPTGSDAPFLEIVDDETFIIGNSIWNATLSGQYARPIYYNGKDLVDDATGFYLSYVDSDGFPWLDPEIVDAGDDWIDIQFTNDVARFHWVIFRDFAGAYQYWINTNLPGGVNDMRVIHRLSNETFHSGHTYRKDEQLPTWDLYYSGKEVQDSTVELSNGTYISKYDWATQINVPEAKFWGVYGDDVGSWFIQPSHEYVNGDQLKQELMVHMEAQTGDIAQLNMFGGGHYQFDINRTYGKGHMWGPWLWYLNDGTLSDVEERSEQEIAAWPYEFPNADISAAYQSRAGSVTGRITTSDNRVGDTVSVFLGDNSDALSTLDQYTGYYYRTSTDEDGYFTFENVRTGKYGLYAWPGEGSPVGDITTNFTQWDIEVTEQEGELDLGVYTWETQNRTKIWQIGTLDRLPCEFSGGCGPYEHGLTDDAPANLTFNLGSSSTEDWHYVLSNDGQWVINFELEGEPDENAGARLTVALASYAARCYIDITVNNDVQIGQIQGLESDSALYRSSPVAGVWRFLEYTIEPGIIKQGSNSIEFTTTATEQWKGAMWDTIILEWD</sequence>
<comment type="catalytic activity">
    <reaction evidence="1">
        <text>Endotype eliminative cleavage of L-alpha-rhamnopyranosyl-(1-&gt;4)-alpha-D-galactopyranosyluronic acid bonds of rhamnogalacturonan I domains in ramified hairy regions of pectin leaving L-rhamnopyranose at the reducing end and 4-deoxy-4,5-unsaturated D-galactopyranosyluronic acid at the non-reducing end.</text>
        <dbReference type="EC" id="4.2.2.23"/>
    </reaction>
</comment>
<dbReference type="PANTHER" id="PTHR32018:SF1">
    <property type="entry name" value="RHAMNOGALACTURONAN ENDOLYASE"/>
    <property type="match status" value="1"/>
</dbReference>
<keyword evidence="15" id="KW-1185">Reference proteome</keyword>
<dbReference type="EMBL" id="AP024450">
    <property type="protein sequence ID" value="BCS29715.1"/>
    <property type="molecule type" value="Genomic_DNA"/>
</dbReference>
<dbReference type="GO" id="GO:0005576">
    <property type="term" value="C:extracellular region"/>
    <property type="evidence" value="ECO:0007669"/>
    <property type="project" value="UniProtKB-SubCell"/>
</dbReference>
<evidence type="ECO:0000256" key="3">
    <source>
        <dbReference type="ARBA" id="ARBA00010418"/>
    </source>
</evidence>
<dbReference type="Gene3D" id="2.60.40.1120">
    <property type="entry name" value="Carboxypeptidase-like, regulatory domain"/>
    <property type="match status" value="1"/>
</dbReference>
<dbReference type="InterPro" id="IPR013784">
    <property type="entry name" value="Carb-bd-like_fold"/>
</dbReference>
<dbReference type="InterPro" id="IPR029413">
    <property type="entry name" value="RG-lyase_II"/>
</dbReference>